<keyword evidence="9" id="KW-1185">Reference proteome</keyword>
<feature type="transmembrane region" description="Helical" evidence="7">
    <location>
        <begin position="516"/>
        <end position="536"/>
    </location>
</feature>
<comment type="caution">
    <text evidence="8">The sequence shown here is derived from an EMBL/GenBank/DDBJ whole genome shotgun (WGS) entry which is preliminary data.</text>
</comment>
<comment type="subcellular location">
    <subcellularLocation>
        <location evidence="1 6">Membrane</location>
        <topology evidence="1 6">Multi-pass membrane protein</topology>
    </subcellularLocation>
</comment>
<dbReference type="GO" id="GO:0016020">
    <property type="term" value="C:membrane"/>
    <property type="evidence" value="ECO:0007669"/>
    <property type="project" value="UniProtKB-SubCell"/>
</dbReference>
<dbReference type="GO" id="GO:0006857">
    <property type="term" value="P:oligopeptide transport"/>
    <property type="evidence" value="ECO:0007669"/>
    <property type="project" value="InterPro"/>
</dbReference>
<evidence type="ECO:0000256" key="5">
    <source>
        <dbReference type="ARBA" id="ARBA00023136"/>
    </source>
</evidence>
<evidence type="ECO:0000256" key="2">
    <source>
        <dbReference type="ARBA" id="ARBA00005982"/>
    </source>
</evidence>
<sequence length="585" mass="64833">MSSIEGATQLLEEALLQDDEESKQYTRDGSVDYRGRPAIKKDTGNWRACPFILGNECCERLAFFGIATNLVTYLTTKLHEGNVSAARNVSIWLGTSYLTPLIGAVLGDGYWGRYWTIAVFSVVYFIGMCTLTLSASLPALKPAECLGSVCPSATPAQYAVFYFGLYVIALGIGGIKSCVPSFGAGQFDDTDPKERVKKGSFFNWYYFSINLGAIVSSSIVVWIQDNAGWGLGFGIPTLFMVLSVISFFIGTPLYRFQKPGGSPVTRMCQVLCASVRKWNLVVPEDSSLLYEMSDKRSAIKGSRKLLHSDDLRCLDRAATVSDYESKSGDYSNPWRLCPVTQVEELKILIRMFPMWATGAVFSAVYTQMSTLFVEQGTVMNTNIGSFEIPPASLATFDVLSVVLWAPVYDRIIVPITRKFTGNERGISVLQRVSIGYFISVLSMLAAVVVEIMRLRLARDLDLVDEPVAVPLSILWQIPQYFLLGAAEVFAFVGLLEFFYDQSPDTMKTLGTALSPLYFALGNYLSSFILTMVTYFTTQGGKLGWIPDNLNKGHLDYFFLLLAGLSFLNMLVYIVAAKRYKQTKTS</sequence>
<dbReference type="SUPFAM" id="SSF103473">
    <property type="entry name" value="MFS general substrate transporter"/>
    <property type="match status" value="1"/>
</dbReference>
<protein>
    <submittedName>
        <fullName evidence="8">Protein NRT1/ PTR FAMILY 8.3</fullName>
    </submittedName>
</protein>
<dbReference type="PROSITE" id="PS01022">
    <property type="entry name" value="PTR2_1"/>
    <property type="match status" value="1"/>
</dbReference>
<keyword evidence="6" id="KW-0813">Transport</keyword>
<organism evidence="8 9">
    <name type="scientific">Glycine soja</name>
    <name type="common">Wild soybean</name>
    <dbReference type="NCBI Taxonomy" id="3848"/>
    <lineage>
        <taxon>Eukaryota</taxon>
        <taxon>Viridiplantae</taxon>
        <taxon>Streptophyta</taxon>
        <taxon>Embryophyta</taxon>
        <taxon>Tracheophyta</taxon>
        <taxon>Spermatophyta</taxon>
        <taxon>Magnoliopsida</taxon>
        <taxon>eudicotyledons</taxon>
        <taxon>Gunneridae</taxon>
        <taxon>Pentapetalae</taxon>
        <taxon>rosids</taxon>
        <taxon>fabids</taxon>
        <taxon>Fabales</taxon>
        <taxon>Fabaceae</taxon>
        <taxon>Papilionoideae</taxon>
        <taxon>50 kb inversion clade</taxon>
        <taxon>NPAAA clade</taxon>
        <taxon>indigoferoid/millettioid clade</taxon>
        <taxon>Phaseoleae</taxon>
        <taxon>Glycine</taxon>
        <taxon>Glycine subgen. Soja</taxon>
    </lineage>
</organism>
<dbReference type="Gramene" id="XM_028388107.1">
    <property type="protein sequence ID" value="XP_028243908.1"/>
    <property type="gene ID" value="LOC114421958"/>
</dbReference>
<keyword evidence="3 6" id="KW-0812">Transmembrane</keyword>
<keyword evidence="4 7" id="KW-1133">Transmembrane helix</keyword>
<evidence type="ECO:0000313" key="8">
    <source>
        <dbReference type="EMBL" id="RZB96964.1"/>
    </source>
</evidence>
<feature type="transmembrane region" description="Helical" evidence="7">
    <location>
        <begin position="160"/>
        <end position="183"/>
    </location>
</feature>
<dbReference type="InterPro" id="IPR036259">
    <property type="entry name" value="MFS_trans_sf"/>
</dbReference>
<dbReference type="PANTHER" id="PTHR11654">
    <property type="entry name" value="OLIGOPEPTIDE TRANSPORTER-RELATED"/>
    <property type="match status" value="1"/>
</dbReference>
<evidence type="ECO:0000256" key="6">
    <source>
        <dbReference type="RuleBase" id="RU003755"/>
    </source>
</evidence>
<accession>A0A445JEW4</accession>
<gene>
    <name evidence="8" type="ORF">D0Y65_020589</name>
</gene>
<dbReference type="SMR" id="A0A445JEW4"/>
<evidence type="ECO:0000256" key="4">
    <source>
        <dbReference type="ARBA" id="ARBA00022989"/>
    </source>
</evidence>
<feature type="transmembrane region" description="Helical" evidence="7">
    <location>
        <begin position="114"/>
        <end position="140"/>
    </location>
</feature>
<dbReference type="InterPro" id="IPR018456">
    <property type="entry name" value="PTR2_symporter_CS"/>
</dbReference>
<feature type="transmembrane region" description="Helical" evidence="7">
    <location>
        <begin position="204"/>
        <end position="223"/>
    </location>
</feature>
<feature type="transmembrane region" description="Helical" evidence="7">
    <location>
        <begin position="556"/>
        <end position="575"/>
    </location>
</feature>
<dbReference type="PROSITE" id="PS01023">
    <property type="entry name" value="PTR2_2"/>
    <property type="match status" value="1"/>
</dbReference>
<evidence type="ECO:0000256" key="3">
    <source>
        <dbReference type="ARBA" id="ARBA00022692"/>
    </source>
</evidence>
<dbReference type="InterPro" id="IPR000109">
    <property type="entry name" value="POT_fam"/>
</dbReference>
<comment type="similarity">
    <text evidence="2 6">Belongs to the major facilitator superfamily. Proton-dependent oligopeptide transporter (POT/PTR) (TC 2.A.17) family.</text>
</comment>
<proteinExistence type="inferred from homology"/>
<feature type="transmembrane region" description="Helical" evidence="7">
    <location>
        <begin position="229"/>
        <end position="249"/>
    </location>
</feature>
<dbReference type="EMBL" id="QZWG01000008">
    <property type="protein sequence ID" value="RZB96964.1"/>
    <property type="molecule type" value="Genomic_DNA"/>
</dbReference>
<reference evidence="8 9" key="1">
    <citation type="submission" date="2018-09" db="EMBL/GenBank/DDBJ databases">
        <title>A high-quality reference genome of wild soybean provides a powerful tool to mine soybean genomes.</title>
        <authorList>
            <person name="Xie M."/>
            <person name="Chung C.Y.L."/>
            <person name="Li M.-W."/>
            <person name="Wong F.-L."/>
            <person name="Chan T.-F."/>
            <person name="Lam H.-M."/>
        </authorList>
    </citation>
    <scope>NUCLEOTIDE SEQUENCE [LARGE SCALE GENOMIC DNA]</scope>
    <source>
        <strain evidence="9">cv. W05</strain>
        <tissue evidence="8">Hypocotyl of etiolated seedlings</tissue>
    </source>
</reference>
<dbReference type="Gene3D" id="1.20.1250.20">
    <property type="entry name" value="MFS general substrate transporter like domains"/>
    <property type="match status" value="1"/>
</dbReference>
<keyword evidence="5 7" id="KW-0472">Membrane</keyword>
<feature type="transmembrane region" description="Helical" evidence="7">
    <location>
        <begin position="434"/>
        <end position="453"/>
    </location>
</feature>
<name>A0A445JEW4_GLYSO</name>
<dbReference type="Pfam" id="PF00854">
    <property type="entry name" value="PTR2"/>
    <property type="match status" value="1"/>
</dbReference>
<evidence type="ECO:0000256" key="7">
    <source>
        <dbReference type="SAM" id="Phobius"/>
    </source>
</evidence>
<dbReference type="AlphaFoldDB" id="A0A445JEW4"/>
<evidence type="ECO:0000256" key="1">
    <source>
        <dbReference type="ARBA" id="ARBA00004141"/>
    </source>
</evidence>
<feature type="transmembrane region" description="Helical" evidence="7">
    <location>
        <begin position="473"/>
        <end position="495"/>
    </location>
</feature>
<dbReference type="GO" id="GO:0022857">
    <property type="term" value="F:transmembrane transporter activity"/>
    <property type="evidence" value="ECO:0007669"/>
    <property type="project" value="InterPro"/>
</dbReference>
<dbReference type="Proteomes" id="UP000289340">
    <property type="component" value="Chromosome 8"/>
</dbReference>
<evidence type="ECO:0000313" key="9">
    <source>
        <dbReference type="Proteomes" id="UP000289340"/>
    </source>
</evidence>